<evidence type="ECO:0000259" key="1">
    <source>
        <dbReference type="Pfam" id="PF13358"/>
    </source>
</evidence>
<sequence>MPRLADECGLRVSVRTLRRLAWALGYRWKRCRRSLKAKRDAEAFALMQTHLRGLHAAEARGEVAVVYLDECRFSRQAPVPYAWQVRGRPAACLPAERGAGGQSVLGFWQPGASAQLLSAYALAGAWNAEAFAAAVDEFLAATVRGPTVLVPDNASIHRTRLVQERRTSWAAKGLTLCFLPAYSPELNKNRVALAPLQALLAHAR</sequence>
<dbReference type="STRING" id="1908236.BEN48_16895"/>
<proteinExistence type="predicted"/>
<dbReference type="RefSeq" id="WP_070735412.1">
    <property type="nucleotide sequence ID" value="NZ_MDZC01000081.1"/>
</dbReference>
<evidence type="ECO:0000313" key="3">
    <source>
        <dbReference type="Proteomes" id="UP000177791"/>
    </source>
</evidence>
<dbReference type="Proteomes" id="UP000177791">
    <property type="component" value="Unassembled WGS sequence"/>
</dbReference>
<dbReference type="InterPro" id="IPR036397">
    <property type="entry name" value="RNaseH_sf"/>
</dbReference>
<keyword evidence="3" id="KW-1185">Reference proteome</keyword>
<organism evidence="2 3">
    <name type="scientific">Hymenobacter glacialis</name>
    <dbReference type="NCBI Taxonomy" id="1908236"/>
    <lineage>
        <taxon>Bacteria</taxon>
        <taxon>Pseudomonadati</taxon>
        <taxon>Bacteroidota</taxon>
        <taxon>Cytophagia</taxon>
        <taxon>Cytophagales</taxon>
        <taxon>Hymenobacteraceae</taxon>
        <taxon>Hymenobacter</taxon>
    </lineage>
</organism>
<dbReference type="AlphaFoldDB" id="A0A1G1SYJ1"/>
<dbReference type="PANTHER" id="PTHR46564:SF1">
    <property type="entry name" value="TRANSPOSASE"/>
    <property type="match status" value="1"/>
</dbReference>
<dbReference type="PANTHER" id="PTHR46564">
    <property type="entry name" value="TRANSPOSASE"/>
    <property type="match status" value="1"/>
</dbReference>
<dbReference type="EMBL" id="MDZC01000081">
    <property type="protein sequence ID" value="OGX83670.1"/>
    <property type="molecule type" value="Genomic_DNA"/>
</dbReference>
<dbReference type="InterPro" id="IPR047655">
    <property type="entry name" value="Transpos_IS630-like"/>
</dbReference>
<comment type="caution">
    <text evidence="2">The sequence shown here is derived from an EMBL/GenBank/DDBJ whole genome shotgun (WGS) entry which is preliminary data.</text>
</comment>
<protein>
    <recommendedName>
        <fullName evidence="1">Tc1-like transposase DDE domain-containing protein</fullName>
    </recommendedName>
</protein>
<evidence type="ECO:0000313" key="2">
    <source>
        <dbReference type="EMBL" id="OGX83670.1"/>
    </source>
</evidence>
<gene>
    <name evidence="2" type="ORF">BEN48_16895</name>
</gene>
<accession>A0A1G1SYJ1</accession>
<name>A0A1G1SYJ1_9BACT</name>
<dbReference type="NCBIfam" id="NF033545">
    <property type="entry name" value="transpos_IS630"/>
    <property type="match status" value="1"/>
</dbReference>
<dbReference type="GO" id="GO:0003676">
    <property type="term" value="F:nucleic acid binding"/>
    <property type="evidence" value="ECO:0007669"/>
    <property type="project" value="InterPro"/>
</dbReference>
<reference evidence="2 3" key="1">
    <citation type="submission" date="2016-08" db="EMBL/GenBank/DDBJ databases">
        <title>Hymenobacter coccineus sp. nov., Hymenobacter lapidarius sp. nov. and Hymenobacter glacialis sp. nov., isolated from Antarctic soil.</title>
        <authorList>
            <person name="Sedlacek I."/>
            <person name="Kralova S."/>
            <person name="Kyrova K."/>
            <person name="Maslanova I."/>
            <person name="Stankova E."/>
            <person name="Vrbovska V."/>
            <person name="Nemec M."/>
            <person name="Bartak M."/>
            <person name="Svec P."/>
            <person name="Busse H.-J."/>
            <person name="Pantucek R."/>
        </authorList>
    </citation>
    <scope>NUCLEOTIDE SEQUENCE [LARGE SCALE GENOMIC DNA]</scope>
    <source>
        <strain evidence="2 3">CCM 8648</strain>
    </source>
</reference>
<dbReference type="Gene3D" id="3.30.420.10">
    <property type="entry name" value="Ribonuclease H-like superfamily/Ribonuclease H"/>
    <property type="match status" value="1"/>
</dbReference>
<dbReference type="Pfam" id="PF13358">
    <property type="entry name" value="DDE_3"/>
    <property type="match status" value="1"/>
</dbReference>
<feature type="domain" description="Tc1-like transposase DDE" evidence="1">
    <location>
        <begin position="65"/>
        <end position="188"/>
    </location>
</feature>
<dbReference type="InterPro" id="IPR038717">
    <property type="entry name" value="Tc1-like_DDE_dom"/>
</dbReference>